<feature type="transmembrane region" description="Helical" evidence="1">
    <location>
        <begin position="26"/>
        <end position="50"/>
    </location>
</feature>
<dbReference type="PANTHER" id="PTHR34980:SF2">
    <property type="entry name" value="INNER MEMBRANE PROTEIN YHAH-RELATED"/>
    <property type="match status" value="1"/>
</dbReference>
<keyword evidence="1" id="KW-1133">Transmembrane helix</keyword>
<dbReference type="PANTHER" id="PTHR34980">
    <property type="entry name" value="INNER MEMBRANE PROTEIN-RELATED-RELATED"/>
    <property type="match status" value="1"/>
</dbReference>
<keyword evidence="1" id="KW-0812">Transmembrane</keyword>
<feature type="transmembrane region" description="Helical" evidence="1">
    <location>
        <begin position="56"/>
        <end position="78"/>
    </location>
</feature>
<gene>
    <name evidence="2" type="ORF">ACFO3N_24510</name>
</gene>
<organism evidence="2 3">
    <name type="scientific">Flavobacterium chungangensis</name>
    <dbReference type="NCBI Taxonomy" id="2708132"/>
    <lineage>
        <taxon>Bacteria</taxon>
        <taxon>Pseudomonadati</taxon>
        <taxon>Bacteroidota</taxon>
        <taxon>Flavobacteriia</taxon>
        <taxon>Flavobacteriales</taxon>
        <taxon>Flavobacteriaceae</taxon>
        <taxon>Flavobacterium</taxon>
    </lineage>
</organism>
<keyword evidence="1" id="KW-0472">Membrane</keyword>
<reference evidence="3" key="1">
    <citation type="journal article" date="2019" name="Int. J. Syst. Evol. Microbiol.">
        <title>The Global Catalogue of Microorganisms (GCM) 10K type strain sequencing project: providing services to taxonomists for standard genome sequencing and annotation.</title>
        <authorList>
            <consortium name="The Broad Institute Genomics Platform"/>
            <consortium name="The Broad Institute Genome Sequencing Center for Infectious Disease"/>
            <person name="Wu L."/>
            <person name="Ma J."/>
        </authorList>
    </citation>
    <scope>NUCLEOTIDE SEQUENCE [LARGE SCALE GENOMIC DNA]</scope>
    <source>
        <strain evidence="3">NBRC 103627</strain>
    </source>
</reference>
<comment type="caution">
    <text evidence="2">The sequence shown here is derived from an EMBL/GenBank/DDBJ whole genome shotgun (WGS) entry which is preliminary data.</text>
</comment>
<dbReference type="EMBL" id="JBHSFY010000025">
    <property type="protein sequence ID" value="MFC4480253.1"/>
    <property type="molecule type" value="Genomic_DNA"/>
</dbReference>
<evidence type="ECO:0000313" key="3">
    <source>
        <dbReference type="Proteomes" id="UP001596003"/>
    </source>
</evidence>
<feature type="transmembrane region" description="Helical" evidence="1">
    <location>
        <begin position="90"/>
        <end position="110"/>
    </location>
</feature>
<name>A0ABV8ZKF7_9FLAO</name>
<protein>
    <submittedName>
        <fullName evidence="2">DUF805 domain-containing protein</fullName>
    </submittedName>
</protein>
<keyword evidence="3" id="KW-1185">Reference proteome</keyword>
<proteinExistence type="predicted"/>
<evidence type="ECO:0000313" key="2">
    <source>
        <dbReference type="EMBL" id="MFC4480253.1"/>
    </source>
</evidence>
<dbReference type="Pfam" id="PF05656">
    <property type="entry name" value="DUF805"/>
    <property type="match status" value="1"/>
</dbReference>
<accession>A0ABV8ZKF7</accession>
<dbReference type="RefSeq" id="WP_379801455.1">
    <property type="nucleotide sequence ID" value="NZ_JBHSFY010000025.1"/>
</dbReference>
<sequence>MIEWYKIAMFQNYSNFSGRARRSEYWYFRLATAVIFFVFIALAIIVSIIGGGFLGFPVAIGLIALYSLIALIPSLAVTVRRMHDLGKSGWNVLISFIPLVGPIWFLVLLATEGEHGENYYGPDPKSTMEEIDEIGINN</sequence>
<dbReference type="Proteomes" id="UP001596003">
    <property type="component" value="Unassembled WGS sequence"/>
</dbReference>
<dbReference type="InterPro" id="IPR008523">
    <property type="entry name" value="DUF805"/>
</dbReference>
<evidence type="ECO:0000256" key="1">
    <source>
        <dbReference type="SAM" id="Phobius"/>
    </source>
</evidence>